<keyword evidence="4" id="KW-1185">Reference proteome</keyword>
<evidence type="ECO:0000259" key="2">
    <source>
        <dbReference type="Pfam" id="PF13670"/>
    </source>
</evidence>
<dbReference type="Pfam" id="PF13670">
    <property type="entry name" value="PepSY_2"/>
    <property type="match status" value="1"/>
</dbReference>
<reference evidence="3 4" key="1">
    <citation type="submission" date="2018-08" db="EMBL/GenBank/DDBJ databases">
        <title>Hydrogenophaga sp. LA-38 isolated from sludge.</title>
        <authorList>
            <person name="Im W.-T."/>
        </authorList>
    </citation>
    <scope>NUCLEOTIDE SEQUENCE [LARGE SCALE GENOMIC DNA]</scope>
    <source>
        <strain evidence="3 4">LA-38</strain>
    </source>
</reference>
<dbReference type="InterPro" id="IPR025711">
    <property type="entry name" value="PepSY"/>
</dbReference>
<protein>
    <submittedName>
        <fullName evidence="3">PepSY domain-containing protein</fullName>
    </submittedName>
</protein>
<evidence type="ECO:0000256" key="1">
    <source>
        <dbReference type="SAM" id="SignalP"/>
    </source>
</evidence>
<accession>A0A372EGQ0</accession>
<dbReference type="Proteomes" id="UP000261931">
    <property type="component" value="Unassembled WGS sequence"/>
</dbReference>
<comment type="caution">
    <text evidence="3">The sequence shown here is derived from an EMBL/GenBank/DDBJ whole genome shotgun (WGS) entry which is preliminary data.</text>
</comment>
<feature type="chain" id="PRO_5016563741" evidence="1">
    <location>
        <begin position="22"/>
        <end position="87"/>
    </location>
</feature>
<sequence>MKALAIATTTLALFAAGNALAGPTCAPSKEGWKPEADFKKDLQAQGYQIKTFKVTKGNCYEIYGHDKAGKKVEIYFDPVSGKPVKSQ</sequence>
<dbReference type="AlphaFoldDB" id="A0A372EGQ0"/>
<dbReference type="EMBL" id="QVLS01000010">
    <property type="protein sequence ID" value="RFP77634.1"/>
    <property type="molecule type" value="Genomic_DNA"/>
</dbReference>
<feature type="domain" description="PepSY" evidence="2">
    <location>
        <begin position="6"/>
        <end position="86"/>
    </location>
</feature>
<evidence type="ECO:0000313" key="4">
    <source>
        <dbReference type="Proteomes" id="UP000261931"/>
    </source>
</evidence>
<name>A0A372EGQ0_9BURK</name>
<feature type="signal peptide" evidence="1">
    <location>
        <begin position="1"/>
        <end position="21"/>
    </location>
</feature>
<proteinExistence type="predicted"/>
<dbReference type="RefSeq" id="WP_116960034.1">
    <property type="nucleotide sequence ID" value="NZ_QVLS01000010.1"/>
</dbReference>
<gene>
    <name evidence="3" type="ORF">DY262_15635</name>
</gene>
<keyword evidence="1" id="KW-0732">Signal</keyword>
<organism evidence="3 4">
    <name type="scientific">Hydrogenophaga borbori</name>
    <dbReference type="NCBI Taxonomy" id="2294117"/>
    <lineage>
        <taxon>Bacteria</taxon>
        <taxon>Pseudomonadati</taxon>
        <taxon>Pseudomonadota</taxon>
        <taxon>Betaproteobacteria</taxon>
        <taxon>Burkholderiales</taxon>
        <taxon>Comamonadaceae</taxon>
        <taxon>Hydrogenophaga</taxon>
    </lineage>
</organism>
<evidence type="ECO:0000313" key="3">
    <source>
        <dbReference type="EMBL" id="RFP77634.1"/>
    </source>
</evidence>